<dbReference type="EMBL" id="BGZK01000278">
    <property type="protein sequence ID" value="GBP33763.1"/>
    <property type="molecule type" value="Genomic_DNA"/>
</dbReference>
<accession>A0A4C1V4L9</accession>
<protein>
    <submittedName>
        <fullName evidence="1">Uncharacterized protein</fullName>
    </submittedName>
</protein>
<evidence type="ECO:0000313" key="1">
    <source>
        <dbReference type="EMBL" id="GBP33763.1"/>
    </source>
</evidence>
<organism evidence="1 2">
    <name type="scientific">Eumeta variegata</name>
    <name type="common">Bagworm moth</name>
    <name type="synonym">Eumeta japonica</name>
    <dbReference type="NCBI Taxonomy" id="151549"/>
    <lineage>
        <taxon>Eukaryota</taxon>
        <taxon>Metazoa</taxon>
        <taxon>Ecdysozoa</taxon>
        <taxon>Arthropoda</taxon>
        <taxon>Hexapoda</taxon>
        <taxon>Insecta</taxon>
        <taxon>Pterygota</taxon>
        <taxon>Neoptera</taxon>
        <taxon>Endopterygota</taxon>
        <taxon>Lepidoptera</taxon>
        <taxon>Glossata</taxon>
        <taxon>Ditrysia</taxon>
        <taxon>Tineoidea</taxon>
        <taxon>Psychidae</taxon>
        <taxon>Oiketicinae</taxon>
        <taxon>Eumeta</taxon>
    </lineage>
</organism>
<dbReference type="AlphaFoldDB" id="A0A4C1V4L9"/>
<dbReference type="Proteomes" id="UP000299102">
    <property type="component" value="Unassembled WGS sequence"/>
</dbReference>
<keyword evidence="2" id="KW-1185">Reference proteome</keyword>
<reference evidence="1 2" key="1">
    <citation type="journal article" date="2019" name="Commun. Biol.">
        <title>The bagworm genome reveals a unique fibroin gene that provides high tensile strength.</title>
        <authorList>
            <person name="Kono N."/>
            <person name="Nakamura H."/>
            <person name="Ohtoshi R."/>
            <person name="Tomita M."/>
            <person name="Numata K."/>
            <person name="Arakawa K."/>
        </authorList>
    </citation>
    <scope>NUCLEOTIDE SEQUENCE [LARGE SCALE GENOMIC DNA]</scope>
</reference>
<sequence>MTQQDKITSSKSRGEPRHRVRKVHLLRHIISSRMLLDFRHTNGMCARIPCVCGRRSLLGVAPAPNYAFRMCFVSELLLIS</sequence>
<name>A0A4C1V4L9_EUMVA</name>
<proteinExistence type="predicted"/>
<gene>
    <name evidence="1" type="ORF">EVAR_17091_1</name>
</gene>
<evidence type="ECO:0000313" key="2">
    <source>
        <dbReference type="Proteomes" id="UP000299102"/>
    </source>
</evidence>
<comment type="caution">
    <text evidence="1">The sequence shown here is derived from an EMBL/GenBank/DDBJ whole genome shotgun (WGS) entry which is preliminary data.</text>
</comment>